<evidence type="ECO:0000256" key="1">
    <source>
        <dbReference type="SAM" id="Phobius"/>
    </source>
</evidence>
<dbReference type="AlphaFoldDB" id="C7M5U9"/>
<dbReference type="STRING" id="521097.Coch_1362"/>
<dbReference type="EMBL" id="CP001632">
    <property type="protein sequence ID" value="ACU92908.1"/>
    <property type="molecule type" value="Genomic_DNA"/>
</dbReference>
<protein>
    <submittedName>
        <fullName evidence="2">Uncharacterized protein</fullName>
    </submittedName>
</protein>
<dbReference type="Proteomes" id="UP000006650">
    <property type="component" value="Chromosome"/>
</dbReference>
<sequence length="120" mass="13417">MECVFYFTFAPVFAINNILMKSFIFFLALFCELTLSAQAQYTVKGFVHNASLEGIPRVAIKVLDADTNLIVSEPLTGTNRLFSFTSPPRKLRIYIESTGDYLCRIGGICDRTQNSNCNTA</sequence>
<evidence type="ECO:0000313" key="3">
    <source>
        <dbReference type="Proteomes" id="UP000006650"/>
    </source>
</evidence>
<feature type="transmembrane region" description="Helical" evidence="1">
    <location>
        <begin position="6"/>
        <end position="30"/>
    </location>
</feature>
<reference evidence="2 3" key="1">
    <citation type="journal article" date="2009" name="Stand. Genomic Sci.">
        <title>Complete genome sequence of Capnocytophaga ochracea type strain (VPI 2845).</title>
        <authorList>
            <person name="Mavrommatis K."/>
            <person name="Gronow S."/>
            <person name="Saunders E."/>
            <person name="Land M."/>
            <person name="Lapidus A."/>
            <person name="Copeland A."/>
            <person name="Glavina Del Rio T."/>
            <person name="Nolan M."/>
            <person name="Lucas S."/>
            <person name="Chen F."/>
            <person name="Tice H."/>
            <person name="Cheng J.F."/>
            <person name="Bruce D."/>
            <person name="Goodwin L."/>
            <person name="Pitluck S."/>
            <person name="Pati A."/>
            <person name="Ivanova N."/>
            <person name="Chen A."/>
            <person name="Palaniappan K."/>
            <person name="Chain P."/>
            <person name="Hauser L."/>
            <person name="Chang Y.J."/>
            <person name="Jeffries C.D."/>
            <person name="Brettin T."/>
            <person name="Detter J.C."/>
            <person name="Han C."/>
            <person name="Bristow J."/>
            <person name="Goker M."/>
            <person name="Rohde M."/>
            <person name="Eisen J.A."/>
            <person name="Markowitz V."/>
            <person name="Kyrpides N.C."/>
            <person name="Klenk H.P."/>
            <person name="Hugenholtz P."/>
        </authorList>
    </citation>
    <scope>NUCLEOTIDE SEQUENCE [LARGE SCALE GENOMIC DNA]</scope>
    <source>
        <strain evidence="3">ATCC 27872 / DSM 7271 / JCM 12966 / VPI 2845</strain>
    </source>
</reference>
<keyword evidence="1" id="KW-0812">Transmembrane</keyword>
<gene>
    <name evidence="2" type="ordered locus">Coch_1362</name>
</gene>
<keyword evidence="1" id="KW-0472">Membrane</keyword>
<dbReference type="HOGENOM" id="CLU_2045446_0_0_10"/>
<organism evidence="2 3">
    <name type="scientific">Capnocytophaga ochracea (strain ATCC 27872 / DSM 7271 / CCUG 9716 / JCM 12966 / NCTC 12371 / SS31 / VPI 2845)</name>
    <name type="common">Bacteroides ochraceus</name>
    <dbReference type="NCBI Taxonomy" id="521097"/>
    <lineage>
        <taxon>Bacteria</taxon>
        <taxon>Pseudomonadati</taxon>
        <taxon>Bacteroidota</taxon>
        <taxon>Flavobacteriia</taxon>
        <taxon>Flavobacteriales</taxon>
        <taxon>Flavobacteriaceae</taxon>
        <taxon>Capnocytophaga</taxon>
    </lineage>
</organism>
<accession>C7M5U9</accession>
<keyword evidence="3" id="KW-1185">Reference proteome</keyword>
<keyword evidence="1" id="KW-1133">Transmembrane helix</keyword>
<name>C7M5U9_CAPOD</name>
<proteinExistence type="predicted"/>
<evidence type="ECO:0000313" key="2">
    <source>
        <dbReference type="EMBL" id="ACU92908.1"/>
    </source>
</evidence>
<dbReference type="KEGG" id="coc:Coch_1362"/>